<proteinExistence type="predicted"/>
<evidence type="ECO:0008006" key="3">
    <source>
        <dbReference type="Google" id="ProtNLM"/>
    </source>
</evidence>
<keyword evidence="2" id="KW-1185">Reference proteome</keyword>
<evidence type="ECO:0000313" key="1">
    <source>
        <dbReference type="EMBL" id="ORV24668.1"/>
    </source>
</evidence>
<comment type="caution">
    <text evidence="1">The sequence shown here is derived from an EMBL/GenBank/DDBJ whole genome shotgun (WGS) entry which is preliminary data.</text>
</comment>
<dbReference type="Proteomes" id="UP000193811">
    <property type="component" value="Unassembled WGS sequence"/>
</dbReference>
<evidence type="ECO:0000313" key="2">
    <source>
        <dbReference type="Proteomes" id="UP000193811"/>
    </source>
</evidence>
<reference evidence="1 2" key="1">
    <citation type="submission" date="2016-01" db="EMBL/GenBank/DDBJ databases">
        <title>The new phylogeny of the genus Mycobacterium.</title>
        <authorList>
            <person name="Tarcisio F."/>
            <person name="Conor M."/>
            <person name="Antonella G."/>
            <person name="Elisabetta G."/>
            <person name="Giulia F.S."/>
            <person name="Sara T."/>
            <person name="Anna F."/>
            <person name="Clotilde B."/>
            <person name="Roberto B."/>
            <person name="Veronica D.S."/>
            <person name="Fabio R."/>
            <person name="Monica P."/>
            <person name="Olivier J."/>
            <person name="Enrico T."/>
            <person name="Nicola S."/>
        </authorList>
    </citation>
    <scope>NUCLEOTIDE SEQUENCE [LARGE SCALE GENOMIC DNA]</scope>
    <source>
        <strain evidence="1 2">CCUG 50187</strain>
    </source>
</reference>
<organism evidence="1 2">
    <name type="scientific">Mycolicibacterium conceptionense</name>
    <dbReference type="NCBI Taxonomy" id="451644"/>
    <lineage>
        <taxon>Bacteria</taxon>
        <taxon>Bacillati</taxon>
        <taxon>Actinomycetota</taxon>
        <taxon>Actinomycetes</taxon>
        <taxon>Mycobacteriales</taxon>
        <taxon>Mycobacteriaceae</taxon>
        <taxon>Mycolicibacterium</taxon>
    </lineage>
</organism>
<accession>A0ABX3V4J6</accession>
<dbReference type="EMBL" id="LQOP01000020">
    <property type="protein sequence ID" value="ORV24668.1"/>
    <property type="molecule type" value="Genomic_DNA"/>
</dbReference>
<protein>
    <recommendedName>
        <fullName evidence="3">DNA-binding protein</fullName>
    </recommendedName>
</protein>
<gene>
    <name evidence="1" type="ORF">AWB98_20755</name>
</gene>
<name>A0ABX3V4J6_9MYCO</name>
<sequence>MVMWEKAAANLGINADPQQFDRLAEWVGERDGMVFSSDDQTVATLFFEAVSDCQTLHSMLHEMVRELRSEGFDVVGLDLDLVNTTDIADRSGRTRQTVRQYAEGVRGPGGFPAPLGAPGGVRVWDWGSVNEWLRAFDGSGDPEYHPTREFVAEFNSSLTKSLC</sequence>